<dbReference type="Proteomes" id="UP000620124">
    <property type="component" value="Unassembled WGS sequence"/>
</dbReference>
<proteinExistence type="predicted"/>
<evidence type="ECO:0000313" key="1">
    <source>
        <dbReference type="EMBL" id="KAF7335490.1"/>
    </source>
</evidence>
<dbReference type="EMBL" id="JACAZI010000024">
    <property type="protein sequence ID" value="KAF7335490.1"/>
    <property type="molecule type" value="Genomic_DNA"/>
</dbReference>
<sequence length="173" mass="19342">MADPAVLSLVSAKDRLRTFALGQQYQFPQTTADTAQTTNNAEAERLARRGNLFSHLILFYLLREEIPASSYDGAEAIIEAFSGEVQATLSRPATACFQTAFGIETYLKTHDALASNFKVCIPPGSLRHDSLRRNVNPTRALPPLPQHQMNSKHEREGKKYDCIWSSRFPLQCT</sequence>
<dbReference type="AlphaFoldDB" id="A0A8H6X6K9"/>
<organism evidence="1 2">
    <name type="scientific">Mycena venus</name>
    <dbReference type="NCBI Taxonomy" id="2733690"/>
    <lineage>
        <taxon>Eukaryota</taxon>
        <taxon>Fungi</taxon>
        <taxon>Dikarya</taxon>
        <taxon>Basidiomycota</taxon>
        <taxon>Agaricomycotina</taxon>
        <taxon>Agaricomycetes</taxon>
        <taxon>Agaricomycetidae</taxon>
        <taxon>Agaricales</taxon>
        <taxon>Marasmiineae</taxon>
        <taxon>Mycenaceae</taxon>
        <taxon>Mycena</taxon>
    </lineage>
</organism>
<accession>A0A8H6X6K9</accession>
<keyword evidence="2" id="KW-1185">Reference proteome</keyword>
<comment type="caution">
    <text evidence="1">The sequence shown here is derived from an EMBL/GenBank/DDBJ whole genome shotgun (WGS) entry which is preliminary data.</text>
</comment>
<reference evidence="1" key="1">
    <citation type="submission" date="2020-05" db="EMBL/GenBank/DDBJ databases">
        <title>Mycena genomes resolve the evolution of fungal bioluminescence.</title>
        <authorList>
            <person name="Tsai I.J."/>
        </authorList>
    </citation>
    <scope>NUCLEOTIDE SEQUENCE</scope>
    <source>
        <strain evidence="1">CCC161011</strain>
    </source>
</reference>
<dbReference type="OrthoDB" id="3065319at2759"/>
<protein>
    <submittedName>
        <fullName evidence="1">Uncharacterized protein</fullName>
    </submittedName>
</protein>
<name>A0A8H6X6K9_9AGAR</name>
<evidence type="ECO:0000313" key="2">
    <source>
        <dbReference type="Proteomes" id="UP000620124"/>
    </source>
</evidence>
<gene>
    <name evidence="1" type="ORF">MVEN_02202500</name>
</gene>